<dbReference type="Proteomes" id="UP001054857">
    <property type="component" value="Unassembled WGS sequence"/>
</dbReference>
<dbReference type="EMBL" id="BMAR01000033">
    <property type="protein sequence ID" value="GFR49959.1"/>
    <property type="molecule type" value="Genomic_DNA"/>
</dbReference>
<feature type="compositionally biased region" description="Polar residues" evidence="1">
    <location>
        <begin position="296"/>
        <end position="305"/>
    </location>
</feature>
<comment type="caution">
    <text evidence="3">The sequence shown here is derived from an EMBL/GenBank/DDBJ whole genome shotgun (WGS) entry which is preliminary data.</text>
</comment>
<feature type="region of interest" description="Disordered" evidence="1">
    <location>
        <begin position="290"/>
        <end position="358"/>
    </location>
</feature>
<dbReference type="InterPro" id="IPR043504">
    <property type="entry name" value="Peptidase_S1_PA_chymotrypsin"/>
</dbReference>
<feature type="compositionally biased region" description="Low complexity" evidence="1">
    <location>
        <begin position="306"/>
        <end position="352"/>
    </location>
</feature>
<keyword evidence="4" id="KW-1185">Reference proteome</keyword>
<reference evidence="3 4" key="1">
    <citation type="journal article" date="2021" name="Sci. Rep.">
        <title>Genome sequencing of the multicellular alga Astrephomene provides insights into convergent evolution of germ-soma differentiation.</title>
        <authorList>
            <person name="Yamashita S."/>
            <person name="Yamamoto K."/>
            <person name="Matsuzaki R."/>
            <person name="Suzuki S."/>
            <person name="Yamaguchi H."/>
            <person name="Hirooka S."/>
            <person name="Minakuchi Y."/>
            <person name="Miyagishima S."/>
            <person name="Kawachi M."/>
            <person name="Toyoda A."/>
            <person name="Nozaki H."/>
        </authorList>
    </citation>
    <scope>NUCLEOTIDE SEQUENCE [LARGE SCALE GENOMIC DNA]</scope>
    <source>
        <strain evidence="3 4">NIES-4017</strain>
    </source>
</reference>
<dbReference type="SUPFAM" id="SSF50494">
    <property type="entry name" value="Trypsin-like serine proteases"/>
    <property type="match status" value="1"/>
</dbReference>
<dbReference type="Gene3D" id="2.40.10.10">
    <property type="entry name" value="Trypsin-like serine proteases"/>
    <property type="match status" value="1"/>
</dbReference>
<dbReference type="InterPro" id="IPR009003">
    <property type="entry name" value="Peptidase_S1_PA"/>
</dbReference>
<feature type="region of interest" description="Disordered" evidence="1">
    <location>
        <begin position="208"/>
        <end position="247"/>
    </location>
</feature>
<dbReference type="Pfam" id="PF13365">
    <property type="entry name" value="Trypsin_2"/>
    <property type="match status" value="1"/>
</dbReference>
<feature type="compositionally biased region" description="Gly residues" evidence="1">
    <location>
        <begin position="428"/>
        <end position="440"/>
    </location>
</feature>
<protein>
    <recommendedName>
        <fullName evidence="2">Protease Do-like PDZ domain-containing protein</fullName>
    </recommendedName>
</protein>
<proteinExistence type="predicted"/>
<evidence type="ECO:0000313" key="3">
    <source>
        <dbReference type="EMBL" id="GFR49959.1"/>
    </source>
</evidence>
<organism evidence="3 4">
    <name type="scientific">Astrephomene gubernaculifera</name>
    <dbReference type="NCBI Taxonomy" id="47775"/>
    <lineage>
        <taxon>Eukaryota</taxon>
        <taxon>Viridiplantae</taxon>
        <taxon>Chlorophyta</taxon>
        <taxon>core chlorophytes</taxon>
        <taxon>Chlorophyceae</taxon>
        <taxon>CS clade</taxon>
        <taxon>Chlamydomonadales</taxon>
        <taxon>Astrephomenaceae</taxon>
        <taxon>Astrephomene</taxon>
    </lineage>
</organism>
<dbReference type="InterPro" id="IPR036034">
    <property type="entry name" value="PDZ_sf"/>
</dbReference>
<dbReference type="Pfam" id="PF17815">
    <property type="entry name" value="PDZ_3"/>
    <property type="match status" value="1"/>
</dbReference>
<dbReference type="PANTHER" id="PTHR45980:SF18">
    <property type="entry name" value="PROTEASE DO-LIKE 9"/>
    <property type="match status" value="1"/>
</dbReference>
<evidence type="ECO:0000313" key="4">
    <source>
        <dbReference type="Proteomes" id="UP001054857"/>
    </source>
</evidence>
<evidence type="ECO:0000259" key="2">
    <source>
        <dbReference type="Pfam" id="PF17815"/>
    </source>
</evidence>
<feature type="domain" description="Protease Do-like PDZ" evidence="2">
    <location>
        <begin position="546"/>
        <end position="802"/>
    </location>
</feature>
<dbReference type="Gene3D" id="2.30.42.10">
    <property type="match status" value="1"/>
</dbReference>
<feature type="compositionally biased region" description="Low complexity" evidence="1">
    <location>
        <begin position="392"/>
        <end position="418"/>
    </location>
</feature>
<feature type="non-terminal residue" evidence="3">
    <location>
        <position position="841"/>
    </location>
</feature>
<feature type="region of interest" description="Disordered" evidence="1">
    <location>
        <begin position="811"/>
        <end position="841"/>
    </location>
</feature>
<feature type="compositionally biased region" description="Basic residues" evidence="1">
    <location>
        <begin position="71"/>
        <end position="84"/>
    </location>
</feature>
<feature type="region of interest" description="Disordered" evidence="1">
    <location>
        <begin position="389"/>
        <end position="440"/>
    </location>
</feature>
<dbReference type="AlphaFoldDB" id="A0AAD3DZN9"/>
<feature type="compositionally biased region" description="Gly residues" evidence="1">
    <location>
        <begin position="218"/>
        <end position="235"/>
    </location>
</feature>
<sequence>RELLLLTTAGAVEHHARKVEVLRCDGADDDDGNGDDEATSRPYPAEVAAVCLDLDVALLRVPSPDFWGQQSRHRRRAAARRHGGGSRGSSRGSNSRSRINSRPGLVPLQLEGRLPQLHSPIIVAGFPLGGGSLCVTSGVVSRLEVVEYSHSGRGMLALQVDAPLNNGGWGGPALSRSTGRVVGLAFQKSGSQTWMERYDDVAAEMMYGDEGSDEDGDGSGGADVGGGPSGGSEGNGDGEDYYGGDEADDAENIGYLVPSQLLQLVLGDYARARGAALSCRQQQQQQESRCGEAASRLTSSSAPMYSSQTAGAGNSSSSSRSKSTGTSTLPSTTTTTTRTTLSTSSSSSSTGPLYLDGRPRLGLRYQRLESRALRRFLGMTGAHCGAMVGAAEQQQQQQQLEEQERGPAPAAAAGGMQPRQRHSEPEEGTGGNTGNAGGGGCVMKGRVGELSGVLVTGVDPTGSAAGVVQVHDVLLELAGRQVSYDGSTLLRPGGRQRVLFGHWAAVGRVGEHLPIAVLRNGVRLELSVRLRDAGAPFLPVSLGPGRRPQFLLVGPLVFTAFSLPYWYQLMSSQQQQGQAHRRSRGARREQQRGLLSLLAPLEWGMPALDDGEEVVVLSEVLECGDSAEAASIAEQYDNASAAAAAALTGNITDTATAAAGPGAGPGAVLPSVGAEAAAWSRELGGSLPRRLAELNGQRVRNLEQLAAVVVAATARRGPADMGTGGGQFLRLVLEPSGAAAAGAAEGPMTAAAAAGARNSSSNSNSSSSGSSSVGHVLVLDAGSLAAHTRAVLRHHSMGGAMTDDMRRRLATNWPFEGQPQPQGSSRQRRQQGRRFAVSGRR</sequence>
<feature type="compositionally biased region" description="Low complexity" evidence="1">
    <location>
        <begin position="88"/>
        <end position="102"/>
    </location>
</feature>
<evidence type="ECO:0000256" key="1">
    <source>
        <dbReference type="SAM" id="MobiDB-lite"/>
    </source>
</evidence>
<dbReference type="InterPro" id="IPR041517">
    <property type="entry name" value="DEGP_PDZ"/>
</dbReference>
<name>A0AAD3DZN9_9CHLO</name>
<gene>
    <name evidence="3" type="ORF">Agub_g12067</name>
</gene>
<feature type="compositionally biased region" description="Acidic residues" evidence="1">
    <location>
        <begin position="236"/>
        <end position="247"/>
    </location>
</feature>
<dbReference type="PANTHER" id="PTHR45980">
    <property type="match status" value="1"/>
</dbReference>
<dbReference type="GO" id="GO:0004252">
    <property type="term" value="F:serine-type endopeptidase activity"/>
    <property type="evidence" value="ECO:0007669"/>
    <property type="project" value="TreeGrafter"/>
</dbReference>
<dbReference type="SUPFAM" id="SSF50156">
    <property type="entry name" value="PDZ domain-like"/>
    <property type="match status" value="1"/>
</dbReference>
<feature type="region of interest" description="Disordered" evidence="1">
    <location>
        <begin position="69"/>
        <end position="104"/>
    </location>
</feature>
<accession>A0AAD3DZN9</accession>